<dbReference type="InterPro" id="IPR036322">
    <property type="entry name" value="WD40_repeat_dom_sf"/>
</dbReference>
<dbReference type="PROSITE" id="PS50082">
    <property type="entry name" value="WD_REPEATS_2"/>
    <property type="match status" value="2"/>
</dbReference>
<proteinExistence type="predicted"/>
<reference evidence="5" key="4">
    <citation type="submission" date="2013-03" db="EMBL/GenBank/DDBJ databases">
        <title>Chinese hamster genome sequenced from sorted chromosomes.</title>
        <authorList>
            <person name="Brinkrolf K."/>
            <person name="Rupp O."/>
            <person name="Laux H."/>
            <person name="Kollin F."/>
            <person name="Ernst W."/>
            <person name="Linke B."/>
            <person name="Kofler R."/>
            <person name="Romand S."/>
            <person name="Hesse F."/>
            <person name="Budach W.E."/>
            <person name="Galosy S."/>
            <person name="Muller D."/>
            <person name="Noll T."/>
            <person name="Wienberg J."/>
            <person name="Jostock T."/>
            <person name="Leonard M."/>
            <person name="Grillari J."/>
            <person name="Tauch A."/>
            <person name="Goesmann A."/>
            <person name="Helk B."/>
            <person name="Mott J.E."/>
            <person name="Puehler A."/>
            <person name="Borth N."/>
        </authorList>
    </citation>
    <scope>NUCLEOTIDE SEQUENCE</scope>
    <source>
        <strain evidence="5">17A/GY</strain>
    </source>
</reference>
<name>G3HJ61_CRIGR</name>
<dbReference type="InterPro" id="IPR019775">
    <property type="entry name" value="WD40_repeat_CS"/>
</dbReference>
<keyword evidence="2" id="KW-0677">Repeat</keyword>
<dbReference type="InterPro" id="IPR050995">
    <property type="entry name" value="WD-F-box_domain-protein"/>
</dbReference>
<feature type="repeat" description="WD" evidence="3">
    <location>
        <begin position="75"/>
        <end position="114"/>
    </location>
</feature>
<dbReference type="Pfam" id="PF00400">
    <property type="entry name" value="WD40"/>
    <property type="match status" value="2"/>
</dbReference>
<organism evidence="4 6">
    <name type="scientific">Cricetulus griseus</name>
    <name type="common">Chinese hamster</name>
    <name type="synonym">Cricetulus barabensis griseus</name>
    <dbReference type="NCBI Taxonomy" id="10029"/>
    <lineage>
        <taxon>Eukaryota</taxon>
        <taxon>Metazoa</taxon>
        <taxon>Chordata</taxon>
        <taxon>Craniata</taxon>
        <taxon>Vertebrata</taxon>
        <taxon>Euteleostomi</taxon>
        <taxon>Mammalia</taxon>
        <taxon>Eutheria</taxon>
        <taxon>Euarchontoglires</taxon>
        <taxon>Glires</taxon>
        <taxon>Rodentia</taxon>
        <taxon>Myomorpha</taxon>
        <taxon>Muroidea</taxon>
        <taxon>Cricetidae</taxon>
        <taxon>Cricetinae</taxon>
        <taxon>Cricetulus</taxon>
    </lineage>
</organism>
<evidence type="ECO:0000313" key="5">
    <source>
        <dbReference type="EMBL" id="ERE80275.1"/>
    </source>
</evidence>
<evidence type="ECO:0000313" key="6">
    <source>
        <dbReference type="Proteomes" id="UP000001075"/>
    </source>
</evidence>
<dbReference type="Proteomes" id="UP000030759">
    <property type="component" value="Unassembled WGS sequence"/>
</dbReference>
<reference evidence="4" key="2">
    <citation type="submission" date="2011-08" db="EMBL/GenBank/DDBJ databases">
        <title>The genomic sequence of the Chinese hamster ovary CHO-K1 cell line.</title>
        <authorList>
            <person name="Xu X."/>
            <person name="Nagarajan H."/>
            <person name="Lewis N.E."/>
            <person name="Pan S."/>
            <person name="Cai Z."/>
            <person name="Liu X."/>
            <person name="Chen W."/>
            <person name="Xie M."/>
            <person name="Wang W."/>
            <person name="Hammond S."/>
            <person name="Andersen M.R."/>
            <person name="Neff N."/>
            <person name="Passarelli B."/>
            <person name="Koh W."/>
            <person name="Fan C.H."/>
            <person name="Wang J."/>
            <person name="Gui Y."/>
            <person name="Lee K.H."/>
            <person name="Betenbaugh M.J."/>
            <person name="Quake S.R."/>
            <person name="Famili I."/>
            <person name="Palsson B.O."/>
            <person name="Wang J."/>
        </authorList>
    </citation>
    <scope>NUCLEOTIDE SEQUENCE</scope>
</reference>
<gene>
    <name evidence="5" type="ORF">H671_3g8974</name>
    <name evidence="4" type="ORF">I79_010695</name>
</gene>
<dbReference type="Gene3D" id="2.130.10.10">
    <property type="entry name" value="YVTN repeat-like/Quinoprotein amine dehydrogenase"/>
    <property type="match status" value="1"/>
</dbReference>
<dbReference type="PANTHER" id="PTHR14604:SF6">
    <property type="entry name" value="F-BOX AND WD REPEAT DOMAIN-CONTAINING 11-B"/>
    <property type="match status" value="1"/>
</dbReference>
<dbReference type="STRING" id="10029.G3HJ61"/>
<reference evidence="7" key="3">
    <citation type="journal article" date="2013" name="Nat. Biotechnol.">
        <title>Chinese hamster genome sequenced from sorted chromosomes.</title>
        <authorList>
            <person name="Brinkrolf K."/>
            <person name="Rupp O."/>
            <person name="Laux H."/>
            <person name="Kollin F."/>
            <person name="Ernst W."/>
            <person name="Linke B."/>
            <person name="Kofler R."/>
            <person name="Romand S."/>
            <person name="Hesse F."/>
            <person name="Budach W.E."/>
            <person name="Galosy S."/>
            <person name="Muller D."/>
            <person name="Noll T."/>
            <person name="Wienberg J."/>
            <person name="Jostock T."/>
            <person name="Leonard M."/>
            <person name="Grillari J."/>
            <person name="Tauch A."/>
            <person name="Goesmann A."/>
            <person name="Helk B."/>
            <person name="Mott J.E."/>
            <person name="Puhler A."/>
            <person name="Borth N."/>
        </authorList>
    </citation>
    <scope>NUCLEOTIDE SEQUENCE [LARGE SCALE GENOMIC DNA]</scope>
    <source>
        <strain evidence="7">17A/GY</strain>
    </source>
</reference>
<protein>
    <submittedName>
        <fullName evidence="4">F-box/WD repeat-containing protein 11</fullName>
    </submittedName>
</protein>
<dbReference type="InterPro" id="IPR001680">
    <property type="entry name" value="WD40_rpt"/>
</dbReference>
<dbReference type="InterPro" id="IPR020472">
    <property type="entry name" value="WD40_PAC1"/>
</dbReference>
<evidence type="ECO:0000256" key="2">
    <source>
        <dbReference type="ARBA" id="ARBA00022737"/>
    </source>
</evidence>
<evidence type="ECO:0000256" key="1">
    <source>
        <dbReference type="ARBA" id="ARBA00022574"/>
    </source>
</evidence>
<dbReference type="Proteomes" id="UP000001075">
    <property type="component" value="Unassembled WGS sequence"/>
</dbReference>
<sequence>MKLYCTYTSAVTCSKDLSIAVLDMASTSDITLPSILVGHHAAVNVVDFDDKCIVSASGDRTIKMWSKSTEFVCTLNGHKQGIACLWYRDQLVVSGSSDNIIQLWDIECGAHLRGLEGHEELV</sequence>
<dbReference type="SMART" id="SM00320">
    <property type="entry name" value="WD40"/>
    <property type="match status" value="2"/>
</dbReference>
<dbReference type="PRINTS" id="PR00320">
    <property type="entry name" value="GPROTEINBRPT"/>
</dbReference>
<evidence type="ECO:0000313" key="4">
    <source>
        <dbReference type="EMBL" id="EGV92329.1"/>
    </source>
</evidence>
<dbReference type="EMBL" id="JH000424">
    <property type="protein sequence ID" value="EGV92329.1"/>
    <property type="molecule type" value="Genomic_DNA"/>
</dbReference>
<evidence type="ECO:0000313" key="7">
    <source>
        <dbReference type="Proteomes" id="UP000030759"/>
    </source>
</evidence>
<reference evidence="6" key="1">
    <citation type="journal article" date="2011" name="Nat. Biotechnol.">
        <title>The genomic sequence of the Chinese hamster ovary (CHO)-K1 cell line.</title>
        <authorList>
            <person name="Xu X."/>
            <person name="Nagarajan H."/>
            <person name="Lewis N.E."/>
            <person name="Pan S."/>
            <person name="Cai Z."/>
            <person name="Liu X."/>
            <person name="Chen W."/>
            <person name="Xie M."/>
            <person name="Wang W."/>
            <person name="Hammond S."/>
            <person name="Andersen M.R."/>
            <person name="Neff N."/>
            <person name="Passarelli B."/>
            <person name="Koh W."/>
            <person name="Fan H.C."/>
            <person name="Wang J."/>
            <person name="Gui Y."/>
            <person name="Lee K.H."/>
            <person name="Betenbaugh M.J."/>
            <person name="Quake S.R."/>
            <person name="Famili I."/>
            <person name="Palsson B.O."/>
            <person name="Wang J."/>
        </authorList>
    </citation>
    <scope>NUCLEOTIDE SEQUENCE [LARGE SCALE GENOMIC DNA]</scope>
    <source>
        <strain evidence="6">CHO K1 cell line</strain>
    </source>
</reference>
<keyword evidence="1 3" id="KW-0853">WD repeat</keyword>
<dbReference type="PANTHER" id="PTHR14604">
    <property type="entry name" value="WD40 REPEAT PF20"/>
    <property type="match status" value="1"/>
</dbReference>
<dbReference type="AlphaFoldDB" id="G3HJ61"/>
<evidence type="ECO:0000256" key="3">
    <source>
        <dbReference type="PROSITE-ProRule" id="PRU00221"/>
    </source>
</evidence>
<dbReference type="InterPro" id="IPR015943">
    <property type="entry name" value="WD40/YVTN_repeat-like_dom_sf"/>
</dbReference>
<dbReference type="SUPFAM" id="SSF50978">
    <property type="entry name" value="WD40 repeat-like"/>
    <property type="match status" value="1"/>
</dbReference>
<dbReference type="EMBL" id="KE671395">
    <property type="protein sequence ID" value="ERE80275.1"/>
    <property type="molecule type" value="Genomic_DNA"/>
</dbReference>
<dbReference type="PROSITE" id="PS00678">
    <property type="entry name" value="WD_REPEATS_1"/>
    <property type="match status" value="1"/>
</dbReference>
<feature type="repeat" description="WD" evidence="3">
    <location>
        <begin position="36"/>
        <end position="66"/>
    </location>
</feature>
<dbReference type="PROSITE" id="PS50294">
    <property type="entry name" value="WD_REPEATS_REGION"/>
    <property type="match status" value="2"/>
</dbReference>
<accession>G3HJ61</accession>